<dbReference type="InterPro" id="IPR003593">
    <property type="entry name" value="AAA+_ATPase"/>
</dbReference>
<dbReference type="InterPro" id="IPR017871">
    <property type="entry name" value="ABC_transporter-like_CS"/>
</dbReference>
<dbReference type="PROSITE" id="PS00211">
    <property type="entry name" value="ABC_TRANSPORTER_1"/>
    <property type="match status" value="1"/>
</dbReference>
<evidence type="ECO:0000313" key="6">
    <source>
        <dbReference type="EMBL" id="GAA1652321.1"/>
    </source>
</evidence>
<feature type="domain" description="ABC transporter" evidence="5">
    <location>
        <begin position="239"/>
        <end position="474"/>
    </location>
</feature>
<keyword evidence="7" id="KW-1185">Reference proteome</keyword>
<evidence type="ECO:0000313" key="7">
    <source>
        <dbReference type="Proteomes" id="UP001500064"/>
    </source>
</evidence>
<evidence type="ECO:0000256" key="1">
    <source>
        <dbReference type="ARBA" id="ARBA00005417"/>
    </source>
</evidence>
<evidence type="ECO:0000256" key="4">
    <source>
        <dbReference type="ARBA" id="ARBA00022840"/>
    </source>
</evidence>
<organism evidence="6 7">
    <name type="scientific">Nonomuraea maheshkhaliensis</name>
    <dbReference type="NCBI Taxonomy" id="419590"/>
    <lineage>
        <taxon>Bacteria</taxon>
        <taxon>Bacillati</taxon>
        <taxon>Actinomycetota</taxon>
        <taxon>Actinomycetes</taxon>
        <taxon>Streptosporangiales</taxon>
        <taxon>Streptosporangiaceae</taxon>
        <taxon>Nonomuraea</taxon>
    </lineage>
</organism>
<comment type="caution">
    <text evidence="6">The sequence shown here is derived from an EMBL/GenBank/DDBJ whole genome shotgun (WGS) entry which is preliminary data.</text>
</comment>
<dbReference type="Pfam" id="PF00005">
    <property type="entry name" value="ABC_tran"/>
    <property type="match status" value="2"/>
</dbReference>
<dbReference type="InterPro" id="IPR050319">
    <property type="entry name" value="ABC_transp_ATP-bind"/>
</dbReference>
<dbReference type="EMBL" id="BAAAMU010000046">
    <property type="protein sequence ID" value="GAA1652321.1"/>
    <property type="molecule type" value="Genomic_DNA"/>
</dbReference>
<keyword evidence="3" id="KW-0547">Nucleotide-binding</keyword>
<gene>
    <name evidence="6" type="ORF">GCM10009733_056990</name>
</gene>
<dbReference type="PANTHER" id="PTHR43776:SF7">
    <property type="entry name" value="D,D-DIPEPTIDE TRANSPORT ATP-BINDING PROTEIN DDPF-RELATED"/>
    <property type="match status" value="1"/>
</dbReference>
<accession>A0ABN2FMR2</accession>
<dbReference type="RefSeq" id="WP_346109574.1">
    <property type="nucleotide sequence ID" value="NZ_BAAAMU010000046.1"/>
</dbReference>
<evidence type="ECO:0000256" key="3">
    <source>
        <dbReference type="ARBA" id="ARBA00022741"/>
    </source>
</evidence>
<evidence type="ECO:0000256" key="2">
    <source>
        <dbReference type="ARBA" id="ARBA00022448"/>
    </source>
</evidence>
<dbReference type="SUPFAM" id="SSF52540">
    <property type="entry name" value="P-loop containing nucleoside triphosphate hydrolases"/>
    <property type="match status" value="2"/>
</dbReference>
<sequence length="484" mass="51013">MIEVDRLTVSVPGRILVDGVGFALPAAQTLALVGASGSGKTTTALALLGEHPAGAGVTGRIAVAGHQVTPGRPPAPGTVGFIPQHPSAVLNPVLRIGAVLRQIAARHGTSVPDALRKARLPEERSFLRRFPHQLSGGQQQRLVLAHTLLAGPSVIVADEPTTGQDAITRAEVAAELVSLNVAVVLLSHDLDLVRELADQVVVLKDGRVVESGPAVLDTPRSEYAKALVSARPHVAETRRKPHPILTVAGLGTEVLREVTLDVARGERLAVVGRSGSGKTTLARCVAGLRAWTSGSVRLDGRPLPPSGRRGRADLARLQYVPQDARASFDPRRPVVEQVARTAVRLRGSTAPAAREDAFATMASLGLSHEIARRLPERLSGGESQRAALARALLAHPEVLICDEITSGLDPITEAEVLGLLTGLDVTLIVISHDLPMAARLADRIAVVHEGRLIEHGPADQVLRTPSHPVTRALVNPTEDFLHAG</sequence>
<dbReference type="SMART" id="SM00382">
    <property type="entry name" value="AAA"/>
    <property type="match status" value="2"/>
</dbReference>
<keyword evidence="4 6" id="KW-0067">ATP-binding</keyword>
<dbReference type="Gene3D" id="3.40.50.300">
    <property type="entry name" value="P-loop containing nucleotide triphosphate hydrolases"/>
    <property type="match status" value="2"/>
</dbReference>
<dbReference type="GO" id="GO:0005524">
    <property type="term" value="F:ATP binding"/>
    <property type="evidence" value="ECO:0007669"/>
    <property type="project" value="UniProtKB-KW"/>
</dbReference>
<protein>
    <submittedName>
        <fullName evidence="6">ABC transporter ATP-binding protein</fullName>
    </submittedName>
</protein>
<dbReference type="Proteomes" id="UP001500064">
    <property type="component" value="Unassembled WGS sequence"/>
</dbReference>
<dbReference type="InterPro" id="IPR027417">
    <property type="entry name" value="P-loop_NTPase"/>
</dbReference>
<proteinExistence type="inferred from homology"/>
<evidence type="ECO:0000259" key="5">
    <source>
        <dbReference type="PROSITE" id="PS50893"/>
    </source>
</evidence>
<name>A0ABN2FMR2_9ACTN</name>
<dbReference type="PROSITE" id="PS50893">
    <property type="entry name" value="ABC_TRANSPORTER_2"/>
    <property type="match status" value="2"/>
</dbReference>
<dbReference type="PANTHER" id="PTHR43776">
    <property type="entry name" value="TRANSPORT ATP-BINDING PROTEIN"/>
    <property type="match status" value="1"/>
</dbReference>
<comment type="similarity">
    <text evidence="1">Belongs to the ABC transporter superfamily.</text>
</comment>
<dbReference type="InterPro" id="IPR003439">
    <property type="entry name" value="ABC_transporter-like_ATP-bd"/>
</dbReference>
<feature type="domain" description="ABC transporter" evidence="5">
    <location>
        <begin position="2"/>
        <end position="230"/>
    </location>
</feature>
<reference evidence="6 7" key="1">
    <citation type="journal article" date="2019" name="Int. J. Syst. Evol. Microbiol.">
        <title>The Global Catalogue of Microorganisms (GCM) 10K type strain sequencing project: providing services to taxonomists for standard genome sequencing and annotation.</title>
        <authorList>
            <consortium name="The Broad Institute Genomics Platform"/>
            <consortium name="The Broad Institute Genome Sequencing Center for Infectious Disease"/>
            <person name="Wu L."/>
            <person name="Ma J."/>
        </authorList>
    </citation>
    <scope>NUCLEOTIDE SEQUENCE [LARGE SCALE GENOMIC DNA]</scope>
    <source>
        <strain evidence="6 7">JCM 13929</strain>
    </source>
</reference>
<keyword evidence="2" id="KW-0813">Transport</keyword>